<accession>A0A7J6X8T7</accession>
<gene>
    <name evidence="1" type="ORF">FRX31_005138</name>
</gene>
<sequence length="114" mass="13480">MDNGKLIIAHNSEHPKYDFHGVLRSYKMSEKKIYMVEGGWNKTCYNVPNEYKCERFVLNKASKNAQVEENLAFYFDSGRDKRLFDLSYEDVVVDMIYEQEMEKGILHSNAKNRQ</sequence>
<evidence type="ECO:0000313" key="1">
    <source>
        <dbReference type="EMBL" id="KAF5205275.1"/>
    </source>
</evidence>
<proteinExistence type="predicted"/>
<keyword evidence="2" id="KW-1185">Reference proteome</keyword>
<evidence type="ECO:0000313" key="2">
    <source>
        <dbReference type="Proteomes" id="UP000554482"/>
    </source>
</evidence>
<dbReference type="Proteomes" id="UP000554482">
    <property type="component" value="Unassembled WGS sequence"/>
</dbReference>
<name>A0A7J6X8T7_THATH</name>
<organism evidence="1 2">
    <name type="scientific">Thalictrum thalictroides</name>
    <name type="common">Rue-anemone</name>
    <name type="synonym">Anemone thalictroides</name>
    <dbReference type="NCBI Taxonomy" id="46969"/>
    <lineage>
        <taxon>Eukaryota</taxon>
        <taxon>Viridiplantae</taxon>
        <taxon>Streptophyta</taxon>
        <taxon>Embryophyta</taxon>
        <taxon>Tracheophyta</taxon>
        <taxon>Spermatophyta</taxon>
        <taxon>Magnoliopsida</taxon>
        <taxon>Ranunculales</taxon>
        <taxon>Ranunculaceae</taxon>
        <taxon>Thalictroideae</taxon>
        <taxon>Thalictrum</taxon>
    </lineage>
</organism>
<protein>
    <submittedName>
        <fullName evidence="1">Uncharacterized protein</fullName>
    </submittedName>
</protein>
<reference evidence="1 2" key="1">
    <citation type="submission" date="2020-06" db="EMBL/GenBank/DDBJ databases">
        <title>Transcriptomic and genomic resources for Thalictrum thalictroides and T. hernandezii: Facilitating candidate gene discovery in an emerging model plant lineage.</title>
        <authorList>
            <person name="Arias T."/>
            <person name="Riano-Pachon D.M."/>
            <person name="Di Stilio V.S."/>
        </authorList>
    </citation>
    <scope>NUCLEOTIDE SEQUENCE [LARGE SCALE GENOMIC DNA]</scope>
    <source>
        <strain evidence="2">cv. WT478/WT964</strain>
        <tissue evidence="1">Leaves</tissue>
    </source>
</reference>
<comment type="caution">
    <text evidence="1">The sequence shown here is derived from an EMBL/GenBank/DDBJ whole genome shotgun (WGS) entry which is preliminary data.</text>
</comment>
<dbReference type="AlphaFoldDB" id="A0A7J6X8T7"/>
<dbReference type="EMBL" id="JABWDY010004305">
    <property type="protein sequence ID" value="KAF5205275.1"/>
    <property type="molecule type" value="Genomic_DNA"/>
</dbReference>